<keyword evidence="2" id="KW-1185">Reference proteome</keyword>
<name>A0A9P6VHA7_9HELO</name>
<gene>
    <name evidence="1" type="ORF">D0Z07_5641</name>
</gene>
<evidence type="ECO:0000313" key="2">
    <source>
        <dbReference type="Proteomes" id="UP000785200"/>
    </source>
</evidence>
<organism evidence="1 2">
    <name type="scientific">Hyphodiscus hymeniophilus</name>
    <dbReference type="NCBI Taxonomy" id="353542"/>
    <lineage>
        <taxon>Eukaryota</taxon>
        <taxon>Fungi</taxon>
        <taxon>Dikarya</taxon>
        <taxon>Ascomycota</taxon>
        <taxon>Pezizomycotina</taxon>
        <taxon>Leotiomycetes</taxon>
        <taxon>Helotiales</taxon>
        <taxon>Hyphodiscaceae</taxon>
        <taxon>Hyphodiscus</taxon>
    </lineage>
</organism>
<dbReference type="OrthoDB" id="5351126at2759"/>
<sequence>MSQPRPSYPEASLVNLPVEIKNNIIQHLPQSALRALLLTHTAFVEVAAIRLYMAPHFASTYRYAQFAHIVSHKVQYAELVRDLDLSYFHEENLDDEGGFLPCAGWREFKYRENVDYYFSILQPRNRDSRGSNHPPPSTSLKSFSKTRDISIGGLTHVLAVCRKLRKLDLTSLKLASDFLIASPYDTNHSHAIEHEIYKANSTSGLLFVSDVPNSWSWSSTELQPLYLDFIISHLVQLEHLETFNARNALWVTKQRVKRILGMVPGEQGCPALKQADFRDAGIMEKNACWARKGTADELRGLCRVQYI</sequence>
<evidence type="ECO:0000313" key="1">
    <source>
        <dbReference type="EMBL" id="KAG0647912.1"/>
    </source>
</evidence>
<reference evidence="1" key="1">
    <citation type="submission" date="2019-07" db="EMBL/GenBank/DDBJ databases">
        <title>Hyphodiscus hymeniophilus genome sequencing and assembly.</title>
        <authorList>
            <person name="Kramer G."/>
            <person name="Nodwell J."/>
        </authorList>
    </citation>
    <scope>NUCLEOTIDE SEQUENCE</scope>
    <source>
        <strain evidence="1">ATCC 34498</strain>
    </source>
</reference>
<dbReference type="Proteomes" id="UP000785200">
    <property type="component" value="Unassembled WGS sequence"/>
</dbReference>
<protein>
    <submittedName>
        <fullName evidence="1">F-box</fullName>
    </submittedName>
</protein>
<dbReference type="AlphaFoldDB" id="A0A9P6VHA7"/>
<accession>A0A9P6VHA7</accession>
<dbReference type="EMBL" id="VNKQ01000011">
    <property type="protein sequence ID" value="KAG0647912.1"/>
    <property type="molecule type" value="Genomic_DNA"/>
</dbReference>
<comment type="caution">
    <text evidence="1">The sequence shown here is derived from an EMBL/GenBank/DDBJ whole genome shotgun (WGS) entry which is preliminary data.</text>
</comment>
<proteinExistence type="predicted"/>